<evidence type="ECO:0000256" key="5">
    <source>
        <dbReference type="ARBA" id="ARBA00048542"/>
    </source>
</evidence>
<name>A0A4Z1C6D4_9RHOB</name>
<dbReference type="InterPro" id="IPR003680">
    <property type="entry name" value="Flavodoxin_fold"/>
</dbReference>
<dbReference type="GO" id="GO:0009055">
    <property type="term" value="F:electron transfer activity"/>
    <property type="evidence" value="ECO:0007669"/>
    <property type="project" value="UniProtKB-UniRule"/>
</dbReference>
<dbReference type="EC" id="1.7.1.17" evidence="6"/>
<evidence type="ECO:0000256" key="4">
    <source>
        <dbReference type="ARBA" id="ARBA00023027"/>
    </source>
</evidence>
<dbReference type="InterPro" id="IPR023048">
    <property type="entry name" value="NADH:quinone_OxRdtase_FMN_depd"/>
</dbReference>
<keyword evidence="3 6" id="KW-0560">Oxidoreductase</keyword>
<dbReference type="SUPFAM" id="SSF52218">
    <property type="entry name" value="Flavoproteins"/>
    <property type="match status" value="1"/>
</dbReference>
<feature type="binding site" evidence="6">
    <location>
        <begin position="16"/>
        <end position="18"/>
    </location>
    <ligand>
        <name>FMN</name>
        <dbReference type="ChEBI" id="CHEBI:58210"/>
    </ligand>
</feature>
<comment type="catalytic activity">
    <reaction evidence="5">
        <text>N,N-dimethyl-1,4-phenylenediamine + anthranilate + 2 NAD(+) = 2-(4-dimethylaminophenyl)diazenylbenzoate + 2 NADH + 2 H(+)</text>
        <dbReference type="Rhea" id="RHEA:55872"/>
        <dbReference type="ChEBI" id="CHEBI:15378"/>
        <dbReference type="ChEBI" id="CHEBI:15783"/>
        <dbReference type="ChEBI" id="CHEBI:16567"/>
        <dbReference type="ChEBI" id="CHEBI:57540"/>
        <dbReference type="ChEBI" id="CHEBI:57945"/>
        <dbReference type="ChEBI" id="CHEBI:71579"/>
        <dbReference type="EC" id="1.7.1.17"/>
    </reaction>
    <physiologicalReaction direction="right-to-left" evidence="5">
        <dbReference type="Rhea" id="RHEA:55874"/>
    </physiologicalReaction>
</comment>
<feature type="domain" description="Flavodoxin-like fold" evidence="7">
    <location>
        <begin position="3"/>
        <end position="179"/>
    </location>
</feature>
<comment type="function">
    <text evidence="6">Quinone reductase that provides resistance to thiol-specific stress caused by electrophilic quinones.</text>
</comment>
<comment type="function">
    <text evidence="6">Also exhibits azoreductase activity. Catalyzes the reductive cleavage of the azo bond in aromatic azo compounds to the corresponding amines.</text>
</comment>
<evidence type="ECO:0000256" key="1">
    <source>
        <dbReference type="ARBA" id="ARBA00022630"/>
    </source>
</evidence>
<evidence type="ECO:0000313" key="9">
    <source>
        <dbReference type="Proteomes" id="UP000297972"/>
    </source>
</evidence>
<evidence type="ECO:0000256" key="2">
    <source>
        <dbReference type="ARBA" id="ARBA00022643"/>
    </source>
</evidence>
<evidence type="ECO:0000256" key="6">
    <source>
        <dbReference type="HAMAP-Rule" id="MF_01216"/>
    </source>
</evidence>
<dbReference type="InterPro" id="IPR029039">
    <property type="entry name" value="Flavoprotein-like_sf"/>
</dbReference>
<dbReference type="EMBL" id="SRPG01000404">
    <property type="protein sequence ID" value="TGN42071.1"/>
    <property type="molecule type" value="Genomic_DNA"/>
</dbReference>
<gene>
    <name evidence="6" type="primary">azoR</name>
    <name evidence="8" type="ORF">E4L95_21485</name>
</gene>
<dbReference type="PANTHER" id="PTHR43741">
    <property type="entry name" value="FMN-DEPENDENT NADH-AZOREDUCTASE 1"/>
    <property type="match status" value="1"/>
</dbReference>
<dbReference type="PANTHER" id="PTHR43741:SF2">
    <property type="entry name" value="FMN-DEPENDENT NADH:QUINONE OXIDOREDUCTASE"/>
    <property type="match status" value="1"/>
</dbReference>
<comment type="catalytic activity">
    <reaction evidence="6">
        <text>2 a quinone + NADH + H(+) = 2 a 1,4-benzosemiquinone + NAD(+)</text>
        <dbReference type="Rhea" id="RHEA:65952"/>
        <dbReference type="ChEBI" id="CHEBI:15378"/>
        <dbReference type="ChEBI" id="CHEBI:57540"/>
        <dbReference type="ChEBI" id="CHEBI:57945"/>
        <dbReference type="ChEBI" id="CHEBI:132124"/>
        <dbReference type="ChEBI" id="CHEBI:134225"/>
    </reaction>
</comment>
<organism evidence="8 9">
    <name type="scientific">Paracoccus liaowanqingii</name>
    <dbReference type="NCBI Taxonomy" id="2560053"/>
    <lineage>
        <taxon>Bacteria</taxon>
        <taxon>Pseudomonadati</taxon>
        <taxon>Pseudomonadota</taxon>
        <taxon>Alphaproteobacteria</taxon>
        <taxon>Rhodobacterales</taxon>
        <taxon>Paracoccaceae</taxon>
        <taxon>Paracoccus</taxon>
    </lineage>
</organism>
<dbReference type="Gene3D" id="3.40.50.360">
    <property type="match status" value="1"/>
</dbReference>
<keyword evidence="4 6" id="KW-0520">NAD</keyword>
<comment type="caution">
    <text evidence="6">Lacks conserved residue(s) required for the propagation of feature annotation.</text>
</comment>
<dbReference type="HAMAP" id="MF_01216">
    <property type="entry name" value="Azoreductase_type1"/>
    <property type="match status" value="1"/>
</dbReference>
<dbReference type="GO" id="GO:0016655">
    <property type="term" value="F:oxidoreductase activity, acting on NAD(P)H, quinone or similar compound as acceptor"/>
    <property type="evidence" value="ECO:0007669"/>
    <property type="project" value="InterPro"/>
</dbReference>
<keyword evidence="1 6" id="KW-0285">Flavoprotein</keyword>
<comment type="subunit">
    <text evidence="6">Homodimer.</text>
</comment>
<dbReference type="AlphaFoldDB" id="A0A4Z1C6D4"/>
<dbReference type="OrthoDB" id="9787136at2"/>
<comment type="similarity">
    <text evidence="6">Belongs to the azoreductase type 1 family.</text>
</comment>
<dbReference type="GO" id="GO:0010181">
    <property type="term" value="F:FMN binding"/>
    <property type="evidence" value="ECO:0007669"/>
    <property type="project" value="UniProtKB-UniRule"/>
</dbReference>
<keyword evidence="2 6" id="KW-0288">FMN</keyword>
<dbReference type="Proteomes" id="UP000297972">
    <property type="component" value="Unassembled WGS sequence"/>
</dbReference>
<evidence type="ECO:0000313" key="8">
    <source>
        <dbReference type="EMBL" id="TGN42071.1"/>
    </source>
</evidence>
<dbReference type="EC" id="1.6.5.-" evidence="6"/>
<keyword evidence="9" id="KW-1185">Reference proteome</keyword>
<protein>
    <recommendedName>
        <fullName evidence="6">FMN dependent NADH:quinone oxidoreductase</fullName>
        <ecNumber evidence="6">1.6.5.-</ecNumber>
    </recommendedName>
    <alternativeName>
        <fullName evidence="6">Azo-dye reductase</fullName>
    </alternativeName>
    <alternativeName>
        <fullName evidence="6">FMN-dependent NADH-azo compound oxidoreductase</fullName>
    </alternativeName>
    <alternativeName>
        <fullName evidence="6">FMN-dependent NADH-azoreductase</fullName>
        <ecNumber evidence="6">1.7.1.17</ecNumber>
    </alternativeName>
</protein>
<dbReference type="InterPro" id="IPR050104">
    <property type="entry name" value="FMN-dep_NADH:Q_OxRdtase_AzoR1"/>
</dbReference>
<comment type="caution">
    <text evidence="8">The sequence shown here is derived from an EMBL/GenBank/DDBJ whole genome shotgun (WGS) entry which is preliminary data.</text>
</comment>
<dbReference type="Pfam" id="PF02525">
    <property type="entry name" value="Flavodoxin_2"/>
    <property type="match status" value="1"/>
</dbReference>
<comment type="cofactor">
    <cofactor evidence="6">
        <name>FMN</name>
        <dbReference type="ChEBI" id="CHEBI:58210"/>
    </cofactor>
    <text evidence="6">Binds 1 FMN per subunit.</text>
</comment>
<accession>A0A4Z1C6D4</accession>
<proteinExistence type="inferred from homology"/>
<evidence type="ECO:0000256" key="3">
    <source>
        <dbReference type="ARBA" id="ARBA00023002"/>
    </source>
</evidence>
<dbReference type="GO" id="GO:0016652">
    <property type="term" value="F:oxidoreductase activity, acting on NAD(P)H as acceptor"/>
    <property type="evidence" value="ECO:0007669"/>
    <property type="project" value="UniProtKB-UniRule"/>
</dbReference>
<sequence>MTKLLLVETSPRGDASVSRNLTQRYVGEWRDKNPDGRIVVRDLARDALPHVTMPWLAAYFTAPFEQTPEMKGQLGLSDELIQELLEADELIISTPVYNYNIPASLKAWIDHIVRKGITLGMDGSGLLTGKKATIVIASGGFYSEGSPVADRNIAPQYLKLILNVIGITDIRVIHGEGAKLVDLGETTMLEFVERHAGQMRQVVNA</sequence>
<evidence type="ECO:0000259" key="7">
    <source>
        <dbReference type="Pfam" id="PF02525"/>
    </source>
</evidence>
<feature type="binding site" evidence="6">
    <location>
        <position position="10"/>
    </location>
    <ligand>
        <name>FMN</name>
        <dbReference type="ChEBI" id="CHEBI:58210"/>
    </ligand>
</feature>
<reference evidence="8 9" key="1">
    <citation type="submission" date="2019-03" db="EMBL/GenBank/DDBJ databases">
        <authorList>
            <person name="Li J."/>
        </authorList>
    </citation>
    <scope>NUCLEOTIDE SEQUENCE [LARGE SCALE GENOMIC DNA]</scope>
    <source>
        <strain evidence="8 9">3058</strain>
    </source>
</reference>